<keyword evidence="2 6" id="KW-0378">Hydrolase</keyword>
<evidence type="ECO:0000313" key="11">
    <source>
        <dbReference type="Proteomes" id="UP000030748"/>
    </source>
</evidence>
<name>A0A022QS64_ERYGU</name>
<proteinExistence type="inferred from homology"/>
<keyword evidence="5 6" id="KW-0443">Lipid metabolism</keyword>
<feature type="compositionally biased region" description="Polar residues" evidence="8">
    <location>
        <begin position="1"/>
        <end position="12"/>
    </location>
</feature>
<evidence type="ECO:0000256" key="5">
    <source>
        <dbReference type="ARBA" id="ARBA00023098"/>
    </source>
</evidence>
<dbReference type="PANTHER" id="PTHR32176:SF121">
    <property type="entry name" value="PATATIN"/>
    <property type="match status" value="1"/>
</dbReference>
<feature type="active site" description="Proton acceptor" evidence="6">
    <location>
        <position position="223"/>
    </location>
</feature>
<evidence type="ECO:0000256" key="4">
    <source>
        <dbReference type="ARBA" id="ARBA00022963"/>
    </source>
</evidence>
<dbReference type="EMBL" id="KI631110">
    <property type="protein sequence ID" value="EYU30123.1"/>
    <property type="molecule type" value="Genomic_DNA"/>
</dbReference>
<feature type="short sequence motif" description="GXGXXG" evidence="6">
    <location>
        <begin position="34"/>
        <end position="39"/>
    </location>
</feature>
<dbReference type="InterPro" id="IPR002641">
    <property type="entry name" value="PNPLA_dom"/>
</dbReference>
<dbReference type="Pfam" id="PF01734">
    <property type="entry name" value="Patatin"/>
    <property type="match status" value="1"/>
</dbReference>
<dbReference type="CDD" id="cd07214">
    <property type="entry name" value="Pat17_isozyme_like"/>
    <property type="match status" value="1"/>
</dbReference>
<reference evidence="10 11" key="1">
    <citation type="journal article" date="2013" name="Proc. Natl. Acad. Sci. U.S.A.">
        <title>Fine-scale variation in meiotic recombination in Mimulus inferred from population shotgun sequencing.</title>
        <authorList>
            <person name="Hellsten U."/>
            <person name="Wright K.M."/>
            <person name="Jenkins J."/>
            <person name="Shu S."/>
            <person name="Yuan Y."/>
            <person name="Wessler S.R."/>
            <person name="Schmutz J."/>
            <person name="Willis J.H."/>
            <person name="Rokhsar D.S."/>
        </authorList>
    </citation>
    <scope>NUCLEOTIDE SEQUENCE [LARGE SCALE GENOMIC DNA]</scope>
    <source>
        <strain evidence="11">cv. DUN x IM62</strain>
    </source>
</reference>
<feature type="active site" description="Nucleophile" evidence="6">
    <location>
        <position position="74"/>
    </location>
</feature>
<dbReference type="EC" id="3.1.1.-" evidence="7"/>
<accession>A0A022QS64</accession>
<dbReference type="Gene3D" id="3.40.1090.10">
    <property type="entry name" value="Cytosolic phospholipase A2 catalytic domain"/>
    <property type="match status" value="1"/>
</dbReference>
<dbReference type="FunFam" id="3.40.1090.10:FF:000005">
    <property type="entry name" value="Patatin"/>
    <property type="match status" value="1"/>
</dbReference>
<keyword evidence="3" id="KW-0611">Plant defense</keyword>
<dbReference type="AlphaFoldDB" id="A0A022QS64"/>
<evidence type="ECO:0000256" key="3">
    <source>
        <dbReference type="ARBA" id="ARBA00022821"/>
    </source>
</evidence>
<evidence type="ECO:0000256" key="2">
    <source>
        <dbReference type="ARBA" id="ARBA00022801"/>
    </source>
</evidence>
<comment type="domain">
    <text evidence="7">The nitrogen atoms of the two glycine residues in the GGXR motif define the oxyanion hole, and stabilize the oxyanion that forms during the nucleophilic attack by the catalytic serine during substrate cleavage.</text>
</comment>
<dbReference type="eggNOG" id="KOG0513">
    <property type="taxonomic scope" value="Eukaryota"/>
</dbReference>
<dbReference type="PhylomeDB" id="A0A022QS64"/>
<gene>
    <name evidence="10" type="ORF">MIMGU_mgv1a005982mg</name>
</gene>
<dbReference type="SUPFAM" id="SSF52151">
    <property type="entry name" value="FabD/lysophospholipase-like"/>
    <property type="match status" value="1"/>
</dbReference>
<evidence type="ECO:0000256" key="8">
    <source>
        <dbReference type="SAM" id="MobiDB-lite"/>
    </source>
</evidence>
<evidence type="ECO:0000256" key="6">
    <source>
        <dbReference type="PROSITE-ProRule" id="PRU01161"/>
    </source>
</evidence>
<feature type="domain" description="PNPLA" evidence="9">
    <location>
        <begin position="30"/>
        <end position="236"/>
    </location>
</feature>
<evidence type="ECO:0000256" key="1">
    <source>
        <dbReference type="ARBA" id="ARBA00010240"/>
    </source>
</evidence>
<comment type="function">
    <text evidence="7">Lipolytic acyl hydrolase (LAH).</text>
</comment>
<dbReference type="Proteomes" id="UP000030748">
    <property type="component" value="Unassembled WGS sequence"/>
</dbReference>
<dbReference type="GO" id="GO:0016042">
    <property type="term" value="P:lipid catabolic process"/>
    <property type="evidence" value="ECO:0007669"/>
    <property type="project" value="UniProtKB-UniRule"/>
</dbReference>
<feature type="short sequence motif" description="DGA/G" evidence="6">
    <location>
        <begin position="223"/>
        <end position="225"/>
    </location>
</feature>
<organism evidence="10 11">
    <name type="scientific">Erythranthe guttata</name>
    <name type="common">Yellow monkey flower</name>
    <name type="synonym">Mimulus guttatus</name>
    <dbReference type="NCBI Taxonomy" id="4155"/>
    <lineage>
        <taxon>Eukaryota</taxon>
        <taxon>Viridiplantae</taxon>
        <taxon>Streptophyta</taxon>
        <taxon>Embryophyta</taxon>
        <taxon>Tracheophyta</taxon>
        <taxon>Spermatophyta</taxon>
        <taxon>Magnoliopsida</taxon>
        <taxon>eudicotyledons</taxon>
        <taxon>Gunneridae</taxon>
        <taxon>Pentapetalae</taxon>
        <taxon>asterids</taxon>
        <taxon>lamiids</taxon>
        <taxon>Lamiales</taxon>
        <taxon>Phrymaceae</taxon>
        <taxon>Erythranthe</taxon>
    </lineage>
</organism>
<keyword evidence="11" id="KW-1185">Reference proteome</keyword>
<evidence type="ECO:0000259" key="9">
    <source>
        <dbReference type="PROSITE" id="PS51635"/>
    </source>
</evidence>
<dbReference type="STRING" id="4155.A0A022QS64"/>
<dbReference type="GO" id="GO:0006952">
    <property type="term" value="P:defense response"/>
    <property type="evidence" value="ECO:0007669"/>
    <property type="project" value="UniProtKB-KW"/>
</dbReference>
<evidence type="ECO:0000313" key="10">
    <source>
        <dbReference type="EMBL" id="EYU30123.1"/>
    </source>
</evidence>
<dbReference type="GO" id="GO:0047372">
    <property type="term" value="F:monoacylglycerol lipase activity"/>
    <property type="evidence" value="ECO:0000318"/>
    <property type="project" value="GO_Central"/>
</dbReference>
<keyword evidence="4 6" id="KW-0442">Lipid degradation</keyword>
<protein>
    <recommendedName>
        <fullName evidence="7">Patatin</fullName>
        <ecNumber evidence="7">3.1.1.-</ecNumber>
    </recommendedName>
</protein>
<comment type="similarity">
    <text evidence="1 7">Belongs to the patatin family.</text>
</comment>
<sequence length="462" mass="51683">MEEENNNIVSSTRESDQPPLPDYHGYITVLSIDGGGIKGILPAVILDFLESQLQELDGDHVRLADYFDVIAGTSTGGLVTAMITSPDENNRPLYAAKDITPFYLENCPKIFPQKRRYLPFEKTMRSLLGPLYDGKHLRRILEEKLKGIKLSQAITNVIIPAFDIKRLQPVIFSTYEAKRSPLLDAKFSDICISTSAAPTFLPGHEFIVKDDLNCLEKEYNLIDGGVAANNPTLIAITEVTKKMFESNTDYFRMAPVDYPQLLTISIGTGAARVDEKYNAKIASKWGIMDWLLHGGTTPLLEIFSQSSADMVDFHSSLLFQAFYSEHNYLRIQDDTLSGIENTVDVATQDNLERLVAIGQRLLNNPVSRVNLETGQTEPIKDGGTNQAAIKRFARLLSHERRMREVKKMTDRPPVVTRLTTTAAVGNRGKMDFSVNNSFNHRLTFCPMFSINAFTSSAKLFSK</sequence>
<feature type="short sequence motif" description="GXSXG" evidence="6">
    <location>
        <begin position="72"/>
        <end position="76"/>
    </location>
</feature>
<dbReference type="PANTHER" id="PTHR32176">
    <property type="entry name" value="XYLOSE ISOMERASE"/>
    <property type="match status" value="1"/>
</dbReference>
<evidence type="ECO:0000256" key="7">
    <source>
        <dbReference type="RuleBase" id="RU361262"/>
    </source>
</evidence>
<feature type="region of interest" description="Disordered" evidence="8">
    <location>
        <begin position="1"/>
        <end position="20"/>
    </location>
</feature>
<dbReference type="InterPro" id="IPR016035">
    <property type="entry name" value="Acyl_Trfase/lysoPLipase"/>
</dbReference>
<dbReference type="PROSITE" id="PS51635">
    <property type="entry name" value="PNPLA"/>
    <property type="match status" value="1"/>
</dbReference>
<dbReference type="GO" id="GO:0004620">
    <property type="term" value="F:phospholipase activity"/>
    <property type="evidence" value="ECO:0000318"/>
    <property type="project" value="GO_Central"/>
</dbReference>